<proteinExistence type="predicted"/>
<name>A0A9D4QY85_DREPO</name>
<keyword evidence="2" id="KW-1185">Reference proteome</keyword>
<evidence type="ECO:0000313" key="2">
    <source>
        <dbReference type="Proteomes" id="UP000828390"/>
    </source>
</evidence>
<reference evidence="1" key="2">
    <citation type="submission" date="2020-11" db="EMBL/GenBank/DDBJ databases">
        <authorList>
            <person name="McCartney M.A."/>
            <person name="Auch B."/>
            <person name="Kono T."/>
            <person name="Mallez S."/>
            <person name="Becker A."/>
            <person name="Gohl D.M."/>
            <person name="Silverstein K.A.T."/>
            <person name="Koren S."/>
            <person name="Bechman K.B."/>
            <person name="Herman A."/>
            <person name="Abrahante J.E."/>
            <person name="Garbe J."/>
        </authorList>
    </citation>
    <scope>NUCLEOTIDE SEQUENCE</scope>
    <source>
        <strain evidence="1">Duluth1</strain>
        <tissue evidence="1">Whole animal</tissue>
    </source>
</reference>
<dbReference type="Proteomes" id="UP000828390">
    <property type="component" value="Unassembled WGS sequence"/>
</dbReference>
<accession>A0A9D4QY85</accession>
<reference evidence="1" key="1">
    <citation type="journal article" date="2019" name="bioRxiv">
        <title>The Genome of the Zebra Mussel, Dreissena polymorpha: A Resource for Invasive Species Research.</title>
        <authorList>
            <person name="McCartney M.A."/>
            <person name="Auch B."/>
            <person name="Kono T."/>
            <person name="Mallez S."/>
            <person name="Zhang Y."/>
            <person name="Obille A."/>
            <person name="Becker A."/>
            <person name="Abrahante J.E."/>
            <person name="Garbe J."/>
            <person name="Badalamenti J.P."/>
            <person name="Herman A."/>
            <person name="Mangelson H."/>
            <person name="Liachko I."/>
            <person name="Sullivan S."/>
            <person name="Sone E.D."/>
            <person name="Koren S."/>
            <person name="Silverstein K.A.T."/>
            <person name="Beckman K.B."/>
            <person name="Gohl D.M."/>
        </authorList>
    </citation>
    <scope>NUCLEOTIDE SEQUENCE</scope>
    <source>
        <strain evidence="1">Duluth1</strain>
        <tissue evidence="1">Whole animal</tissue>
    </source>
</reference>
<comment type="caution">
    <text evidence="1">The sequence shown here is derived from an EMBL/GenBank/DDBJ whole genome shotgun (WGS) entry which is preliminary data.</text>
</comment>
<sequence>MVTADVFAKKRYCIRLFDTDIEPFRRLYEIDLVVVAECFLWEQSVVQGDRVVANSRGINPLSLVLLVPNLPTVPDKYSTMRIYFFGNLSMMRTSSEHNC</sequence>
<protein>
    <submittedName>
        <fullName evidence="1">Uncharacterized protein</fullName>
    </submittedName>
</protein>
<evidence type="ECO:0000313" key="1">
    <source>
        <dbReference type="EMBL" id="KAH3846525.1"/>
    </source>
</evidence>
<organism evidence="1 2">
    <name type="scientific">Dreissena polymorpha</name>
    <name type="common">Zebra mussel</name>
    <name type="synonym">Mytilus polymorpha</name>
    <dbReference type="NCBI Taxonomy" id="45954"/>
    <lineage>
        <taxon>Eukaryota</taxon>
        <taxon>Metazoa</taxon>
        <taxon>Spiralia</taxon>
        <taxon>Lophotrochozoa</taxon>
        <taxon>Mollusca</taxon>
        <taxon>Bivalvia</taxon>
        <taxon>Autobranchia</taxon>
        <taxon>Heteroconchia</taxon>
        <taxon>Euheterodonta</taxon>
        <taxon>Imparidentia</taxon>
        <taxon>Neoheterodontei</taxon>
        <taxon>Myida</taxon>
        <taxon>Dreissenoidea</taxon>
        <taxon>Dreissenidae</taxon>
        <taxon>Dreissena</taxon>
    </lineage>
</organism>
<dbReference type="AlphaFoldDB" id="A0A9D4QY85"/>
<dbReference type="EMBL" id="JAIWYP010000003">
    <property type="protein sequence ID" value="KAH3846525.1"/>
    <property type="molecule type" value="Genomic_DNA"/>
</dbReference>
<gene>
    <name evidence="1" type="ORF">DPMN_088827</name>
</gene>